<evidence type="ECO:0000256" key="1">
    <source>
        <dbReference type="ARBA" id="ARBA00006763"/>
    </source>
</evidence>
<gene>
    <name evidence="3" type="ORF">A1s21148_05540</name>
</gene>
<organism evidence="3 4">
    <name type="scientific">Candidatus Planktophila lacus</name>
    <dbReference type="NCBI Taxonomy" id="1884913"/>
    <lineage>
        <taxon>Bacteria</taxon>
        <taxon>Bacillati</taxon>
        <taxon>Actinomycetota</taxon>
        <taxon>Actinomycetes</taxon>
        <taxon>Candidatus Nanopelagicales</taxon>
        <taxon>Candidatus Nanopelagicaceae</taxon>
        <taxon>Candidatus Planktophila</taxon>
    </lineage>
</organism>
<evidence type="ECO:0000313" key="4">
    <source>
        <dbReference type="Proteomes" id="UP000217144"/>
    </source>
</evidence>
<reference evidence="3 4" key="1">
    <citation type="submission" date="2016-07" db="EMBL/GenBank/DDBJ databases">
        <title>High microdiversification within the ubiquitous acI lineage of Actinobacteria.</title>
        <authorList>
            <person name="Neuenschwander S.M."/>
            <person name="Salcher M."/>
            <person name="Ghai R."/>
            <person name="Pernthaler J."/>
        </authorList>
    </citation>
    <scope>NUCLEOTIDE SEQUENCE [LARGE SCALE GENOMIC DNA]</scope>
    <source>
        <strain evidence="3">MMS-21-148</strain>
    </source>
</reference>
<dbReference type="GO" id="GO:0009691">
    <property type="term" value="P:cytokinin biosynthetic process"/>
    <property type="evidence" value="ECO:0007669"/>
    <property type="project" value="UniProtKB-UniRule"/>
</dbReference>
<dbReference type="NCBIfam" id="TIGR00730">
    <property type="entry name" value="Rossman fold protein, TIGR00730 family"/>
    <property type="match status" value="1"/>
</dbReference>
<comment type="catalytic activity">
    <reaction evidence="2">
        <text>N(6)-(dimethylallyl)adenosine 5'-phosphate + H2O = N(6)-dimethylallyladenine + D-ribose 5-phosphate</text>
        <dbReference type="Rhea" id="RHEA:48560"/>
        <dbReference type="ChEBI" id="CHEBI:15377"/>
        <dbReference type="ChEBI" id="CHEBI:17660"/>
        <dbReference type="ChEBI" id="CHEBI:57526"/>
        <dbReference type="ChEBI" id="CHEBI:78346"/>
        <dbReference type="EC" id="3.2.2.n1"/>
    </reaction>
</comment>
<comment type="similarity">
    <text evidence="1 2">Belongs to the LOG family.</text>
</comment>
<dbReference type="RefSeq" id="WP_095671439.1">
    <property type="nucleotide sequence ID" value="NZ_CP016769.1"/>
</dbReference>
<keyword evidence="2" id="KW-0378">Hydrolase</keyword>
<dbReference type="Proteomes" id="UP000217144">
    <property type="component" value="Chromosome"/>
</dbReference>
<keyword evidence="2" id="KW-0203">Cytokinin biosynthesis</keyword>
<evidence type="ECO:0000313" key="3">
    <source>
        <dbReference type="EMBL" id="ASY10950.1"/>
    </source>
</evidence>
<dbReference type="InterPro" id="IPR031100">
    <property type="entry name" value="LOG_fam"/>
</dbReference>
<dbReference type="GO" id="GO:0016799">
    <property type="term" value="F:hydrolase activity, hydrolyzing N-glycosyl compounds"/>
    <property type="evidence" value="ECO:0007669"/>
    <property type="project" value="TreeGrafter"/>
</dbReference>
<dbReference type="InterPro" id="IPR005269">
    <property type="entry name" value="LOG"/>
</dbReference>
<keyword evidence="4" id="KW-1185">Reference proteome</keyword>
<protein>
    <recommendedName>
        <fullName evidence="2">Cytokinin riboside 5'-monophosphate phosphoribohydrolase</fullName>
        <ecNumber evidence="2">3.2.2.n1</ecNumber>
    </recommendedName>
</protein>
<dbReference type="EC" id="3.2.2.n1" evidence="2"/>
<sequence length="182" mass="19880">MRIAVYCSSSLAIDPKYIDLAHSLGAGIAARSWELVSGGGHISAMGAVSRGAREAGGKTIGVIPQRLVDIEFADKECDELHIVDSMRNRKAMIEDLSDAFIALPGGIGTLEELFEIWVGRFLKFHNKPVIILDPYDLYAPLATLIDHLEEHGFVKPGQRELLHWAKSVDQALDIATINSSSK</sequence>
<dbReference type="GO" id="GO:0005829">
    <property type="term" value="C:cytosol"/>
    <property type="evidence" value="ECO:0007669"/>
    <property type="project" value="TreeGrafter"/>
</dbReference>
<dbReference type="EMBL" id="CP016769">
    <property type="protein sequence ID" value="ASY10950.1"/>
    <property type="molecule type" value="Genomic_DNA"/>
</dbReference>
<dbReference type="SUPFAM" id="SSF102405">
    <property type="entry name" value="MCP/YpsA-like"/>
    <property type="match status" value="1"/>
</dbReference>
<accession>A0AAC9YRS3</accession>
<dbReference type="Pfam" id="PF03641">
    <property type="entry name" value="Lysine_decarbox"/>
    <property type="match status" value="1"/>
</dbReference>
<proteinExistence type="inferred from homology"/>
<evidence type="ECO:0000256" key="2">
    <source>
        <dbReference type="RuleBase" id="RU363015"/>
    </source>
</evidence>
<dbReference type="AlphaFoldDB" id="A0AAC9YRS3"/>
<dbReference type="KEGG" id="plan:A1s21148_05540"/>
<dbReference type="PANTHER" id="PTHR31223:SF70">
    <property type="entry name" value="LOG FAMILY PROTEIN YJL055W"/>
    <property type="match status" value="1"/>
</dbReference>
<name>A0AAC9YRS3_9ACTN</name>
<comment type="catalytic activity">
    <reaction evidence="2">
        <text>9-ribosyl-trans-zeatin 5'-phosphate + H2O = trans-zeatin + D-ribose 5-phosphate</text>
        <dbReference type="Rhea" id="RHEA:48564"/>
        <dbReference type="ChEBI" id="CHEBI:15377"/>
        <dbReference type="ChEBI" id="CHEBI:16522"/>
        <dbReference type="ChEBI" id="CHEBI:78346"/>
        <dbReference type="ChEBI" id="CHEBI:87947"/>
        <dbReference type="EC" id="3.2.2.n1"/>
    </reaction>
</comment>
<dbReference type="PANTHER" id="PTHR31223">
    <property type="entry name" value="LOG FAMILY PROTEIN YJL055W"/>
    <property type="match status" value="1"/>
</dbReference>
<dbReference type="Gene3D" id="3.40.50.450">
    <property type="match status" value="1"/>
</dbReference>